<feature type="compositionally biased region" description="Polar residues" evidence="2">
    <location>
        <begin position="446"/>
        <end position="460"/>
    </location>
</feature>
<evidence type="ECO:0000313" key="6">
    <source>
        <dbReference type="Proteomes" id="UP000030742"/>
    </source>
</evidence>
<organism evidence="4 6">
    <name type="scientific">Dendroctonus ponderosae</name>
    <name type="common">Mountain pine beetle</name>
    <dbReference type="NCBI Taxonomy" id="77166"/>
    <lineage>
        <taxon>Eukaryota</taxon>
        <taxon>Metazoa</taxon>
        <taxon>Ecdysozoa</taxon>
        <taxon>Arthropoda</taxon>
        <taxon>Hexapoda</taxon>
        <taxon>Insecta</taxon>
        <taxon>Pterygota</taxon>
        <taxon>Neoptera</taxon>
        <taxon>Endopterygota</taxon>
        <taxon>Coleoptera</taxon>
        <taxon>Polyphaga</taxon>
        <taxon>Cucujiformia</taxon>
        <taxon>Curculionidae</taxon>
        <taxon>Scolytinae</taxon>
        <taxon>Dendroctonus</taxon>
    </lineage>
</organism>
<accession>U4TQE9</accession>
<proteinExistence type="predicted"/>
<feature type="transmembrane region" description="Helical" evidence="3">
    <location>
        <begin position="68"/>
        <end position="94"/>
    </location>
</feature>
<name>U4TQE9_DENPD</name>
<dbReference type="AlphaFoldDB" id="U4TQE9"/>
<evidence type="ECO:0000313" key="5">
    <source>
        <dbReference type="EMBL" id="ERL84330.1"/>
    </source>
</evidence>
<evidence type="ECO:0000256" key="2">
    <source>
        <dbReference type="SAM" id="MobiDB-lite"/>
    </source>
</evidence>
<sequence>MRICWRALIGYGFVFWAILCLMDLIGITHVHKYSKELDELYEKPVVVKKIEQQLEPHLAKGIRFGWSLLLWNTVTFVISIVICSIGRNVAWMLWSLYRLYRNKLVCSQLNQYTRNPGSVSRIPIMVKSARSSETNFSKSEPRSRIDVDKSCPNLLMQRSGSNRSSATDLTTKTCRTLFRKDIYLCERPELSIEQQLEIQCKRLREELHRLQTTSLKEHAVLSRKLESVNKEKKELVKQLALTQKENRAAKQQLEELLQEKTALVIKLENATKEFKCNTKTKKVALAKLEEVTNNVEDLRQQLEQVTRDKEILDKKLKLLEIEYNKMHERFIASQQKLYDRSNNEHLPERDTDNEKHYYMETFSFGELDSTIPPDIQQTAGVLASMSQTELDMRTIQEKIKQLEKNLEKLNVSSSLEFSGSLDQLESELSLSTIDNTTDSQHKLDESNTTFSELSDSNSPKQKFWTEKTTELVGKNKTQFAKIQALASKMQDKVSFLGNIKEKAETIRELDTTDSEGIEPKRLVSSSVAFKNFLKSLNKLDAVKKEHPTKPEVYF</sequence>
<dbReference type="EMBL" id="KB631511">
    <property type="protein sequence ID" value="ERL84330.1"/>
    <property type="molecule type" value="Genomic_DNA"/>
</dbReference>
<protein>
    <submittedName>
        <fullName evidence="4">Uncharacterized protein</fullName>
    </submittedName>
</protein>
<keyword evidence="3" id="KW-0812">Transmembrane</keyword>
<feature type="coiled-coil region" evidence="1">
    <location>
        <begin position="385"/>
        <end position="412"/>
    </location>
</feature>
<keyword evidence="3" id="KW-1133">Transmembrane helix</keyword>
<evidence type="ECO:0000256" key="1">
    <source>
        <dbReference type="SAM" id="Coils"/>
    </source>
</evidence>
<evidence type="ECO:0000313" key="4">
    <source>
        <dbReference type="EMBL" id="ERL83679.1"/>
    </source>
</evidence>
<dbReference type="EMBL" id="KB630563">
    <property type="protein sequence ID" value="ERL83679.1"/>
    <property type="molecule type" value="Genomic_DNA"/>
</dbReference>
<evidence type="ECO:0000256" key="3">
    <source>
        <dbReference type="SAM" id="Phobius"/>
    </source>
</evidence>
<dbReference type="OrthoDB" id="6783494at2759"/>
<keyword evidence="1" id="KW-0175">Coiled coil</keyword>
<feature type="coiled-coil region" evidence="1">
    <location>
        <begin position="193"/>
        <end position="329"/>
    </location>
</feature>
<gene>
    <name evidence="4" type="ORF">D910_00855</name>
    <name evidence="5" type="ORF">D910_01750</name>
</gene>
<feature type="transmembrane region" description="Helical" evidence="3">
    <location>
        <begin position="7"/>
        <end position="27"/>
    </location>
</feature>
<reference evidence="4 6" key="1">
    <citation type="journal article" date="2013" name="Genome Biol.">
        <title>Draft genome of the mountain pine beetle, Dendroctonus ponderosae Hopkins, a major forest pest.</title>
        <authorList>
            <person name="Keeling C.I."/>
            <person name="Yuen M.M."/>
            <person name="Liao N.Y."/>
            <person name="Docking T.R."/>
            <person name="Chan S.K."/>
            <person name="Taylor G.A."/>
            <person name="Palmquist D.L."/>
            <person name="Jackman S.D."/>
            <person name="Nguyen A."/>
            <person name="Li M."/>
            <person name="Henderson H."/>
            <person name="Janes J.K."/>
            <person name="Zhao Y."/>
            <person name="Pandoh P."/>
            <person name="Moore R."/>
            <person name="Sperling F.A."/>
            <person name="Huber D.P."/>
            <person name="Birol I."/>
            <person name="Jones S.J."/>
            <person name="Bohlmann J."/>
        </authorList>
    </citation>
    <scope>NUCLEOTIDE SEQUENCE</scope>
</reference>
<keyword evidence="3" id="KW-0472">Membrane</keyword>
<dbReference type="Proteomes" id="UP000030742">
    <property type="component" value="Unassembled WGS sequence"/>
</dbReference>
<feature type="region of interest" description="Disordered" evidence="2">
    <location>
        <begin position="437"/>
        <end position="461"/>
    </location>
</feature>